<dbReference type="PANTHER" id="PTHR42067:SF1">
    <property type="entry name" value="MITOTIC APPARATUS PROTEIN P62"/>
    <property type="match status" value="1"/>
</dbReference>
<feature type="compositionally biased region" description="Acidic residues" evidence="2">
    <location>
        <begin position="354"/>
        <end position="364"/>
    </location>
</feature>
<reference evidence="3" key="1">
    <citation type="submission" date="2023-08" db="EMBL/GenBank/DDBJ databases">
        <title>Black Yeasts Isolated from many extreme environments.</title>
        <authorList>
            <person name="Coleine C."/>
            <person name="Stajich J.E."/>
            <person name="Selbmann L."/>
        </authorList>
    </citation>
    <scope>NUCLEOTIDE SEQUENCE</scope>
    <source>
        <strain evidence="3">CCFEE 5810</strain>
    </source>
</reference>
<dbReference type="AlphaFoldDB" id="A0AAN7VUI1"/>
<evidence type="ECO:0000313" key="3">
    <source>
        <dbReference type="EMBL" id="KAK5702819.1"/>
    </source>
</evidence>
<evidence type="ECO:0000313" key="4">
    <source>
        <dbReference type="Proteomes" id="UP001310594"/>
    </source>
</evidence>
<name>A0AAN7VUI1_9PEZI</name>
<feature type="compositionally biased region" description="Basic and acidic residues" evidence="2">
    <location>
        <begin position="328"/>
        <end position="339"/>
    </location>
</feature>
<dbReference type="EMBL" id="JAVRQU010000005">
    <property type="protein sequence ID" value="KAK5702819.1"/>
    <property type="molecule type" value="Genomic_DNA"/>
</dbReference>
<feature type="compositionally biased region" description="Acidic residues" evidence="2">
    <location>
        <begin position="276"/>
        <end position="287"/>
    </location>
</feature>
<feature type="compositionally biased region" description="Acidic residues" evidence="2">
    <location>
        <begin position="249"/>
        <end position="263"/>
    </location>
</feature>
<feature type="coiled-coil region" evidence="1">
    <location>
        <begin position="144"/>
        <end position="185"/>
    </location>
</feature>
<comment type="caution">
    <text evidence="3">The sequence shown here is derived from an EMBL/GenBank/DDBJ whole genome shotgun (WGS) entry which is preliminary data.</text>
</comment>
<gene>
    <name evidence="3" type="ORF">LTR97_003765</name>
</gene>
<dbReference type="Proteomes" id="UP001310594">
    <property type="component" value="Unassembled WGS sequence"/>
</dbReference>
<evidence type="ECO:0008006" key="5">
    <source>
        <dbReference type="Google" id="ProtNLM"/>
    </source>
</evidence>
<dbReference type="InterPro" id="IPR014751">
    <property type="entry name" value="XRCC4-like_C"/>
</dbReference>
<organism evidence="3 4">
    <name type="scientific">Elasticomyces elasticus</name>
    <dbReference type="NCBI Taxonomy" id="574655"/>
    <lineage>
        <taxon>Eukaryota</taxon>
        <taxon>Fungi</taxon>
        <taxon>Dikarya</taxon>
        <taxon>Ascomycota</taxon>
        <taxon>Pezizomycotina</taxon>
        <taxon>Dothideomycetes</taxon>
        <taxon>Dothideomycetidae</taxon>
        <taxon>Mycosphaerellales</taxon>
        <taxon>Teratosphaeriaceae</taxon>
        <taxon>Elasticomyces</taxon>
    </lineage>
</organism>
<accession>A0AAN7VUI1</accession>
<sequence length="364" mass="39738">MPGEHILRLARTDRNGEYLLVRVVPAGGKPLDLKLVASENEHIYPVKIKEANVKTLQASNYSGDLDEWKTVLRYALLQEPQSSPLPTALQGLELVAALNEKTFTITLRKNIGGVHQRLGTIRLDQNDEEGIDMFDMASTAVATADELREKLSTLQASVGSQQEQVAKLNQQLDDLVKAKKDHEEELLKKFAALLNAKKLKIRDQQRLLVGAKIDPKMADAALKSPHGTKAGGSRKGKRKANGAEAVSAESEDDATTEDDEINEDERRIEQETPQQSEDDATEDDDDGNSFNAVPASSSRSGRKTGEASAQKAKGGKVQPDADAFVVPPRRELPFTRKDANVAAKPPPKPAPPVVDDDETDDDEL</sequence>
<feature type="region of interest" description="Disordered" evidence="2">
    <location>
        <begin position="219"/>
        <end position="364"/>
    </location>
</feature>
<dbReference type="SUPFAM" id="SSF58022">
    <property type="entry name" value="XRCC4, C-terminal oligomerization domain"/>
    <property type="match status" value="1"/>
</dbReference>
<proteinExistence type="predicted"/>
<feature type="compositionally biased region" description="Polar residues" evidence="2">
    <location>
        <begin position="288"/>
        <end position="299"/>
    </location>
</feature>
<evidence type="ECO:0000256" key="1">
    <source>
        <dbReference type="SAM" id="Coils"/>
    </source>
</evidence>
<evidence type="ECO:0000256" key="2">
    <source>
        <dbReference type="SAM" id="MobiDB-lite"/>
    </source>
</evidence>
<dbReference type="PANTHER" id="PTHR42067">
    <property type="entry name" value="YALI0C15378P"/>
    <property type="match status" value="1"/>
</dbReference>
<keyword evidence="1" id="KW-0175">Coiled coil</keyword>
<dbReference type="Gene3D" id="1.20.5.370">
    <property type="match status" value="1"/>
</dbReference>
<protein>
    <recommendedName>
        <fullName evidence="5">Mitotic apparatus protein p62</fullName>
    </recommendedName>
</protein>